<evidence type="ECO:0000313" key="2">
    <source>
        <dbReference type="Proteomes" id="UP000753376"/>
    </source>
</evidence>
<reference evidence="1 2" key="1">
    <citation type="submission" date="2021-05" db="EMBL/GenBank/DDBJ databases">
        <title>Draft genomes of bacteria isolated from model marine particles.</title>
        <authorList>
            <person name="Datta M.S."/>
            <person name="Schwartzman J.A."/>
            <person name="Enke T.N."/>
            <person name="Saavedra J."/>
            <person name="Cermak N."/>
            <person name="Cordero O.X."/>
        </authorList>
    </citation>
    <scope>NUCLEOTIDE SEQUENCE [LARGE SCALE GENOMIC DNA]</scope>
    <source>
        <strain evidence="1 2">D2M19</strain>
    </source>
</reference>
<accession>A0ABS6AAM5</accession>
<keyword evidence="2" id="KW-1185">Reference proteome</keyword>
<gene>
    <name evidence="1" type="ORF">KO508_13770</name>
</gene>
<dbReference type="RefSeq" id="WP_216008897.1">
    <property type="nucleotide sequence ID" value="NZ_JAHKPV010000021.1"/>
</dbReference>
<dbReference type="EMBL" id="JAHKPV010000021">
    <property type="protein sequence ID" value="MBU2875071.1"/>
    <property type="molecule type" value="Genomic_DNA"/>
</dbReference>
<comment type="caution">
    <text evidence="1">The sequence shown here is derived from an EMBL/GenBank/DDBJ whole genome shotgun (WGS) entry which is preliminary data.</text>
</comment>
<name>A0ABS6AAM5_9GAMM</name>
<dbReference type="Proteomes" id="UP000753376">
    <property type="component" value="Unassembled WGS sequence"/>
</dbReference>
<protein>
    <submittedName>
        <fullName evidence="1">Uncharacterized protein</fullName>
    </submittedName>
</protein>
<sequence>MIDALVALTQAGLLVLIVTLAWRMLMLARTEPLMAASAGHPPTQLARKEKPVLRKRKRPASTDRTELFTHLHILAGLQERDCRISGLHLSEAPETVRAYAVAWLYGAGCALCSQSERHSDALAGLVAQIAHRKTGIRQTEAVQAIATLTSCGVLLACFRAGLEGAEYWQNHQYVQPANSLYSAITANALV</sequence>
<organism evidence="1 2">
    <name type="scientific">Marinobacter salexigens</name>
    <dbReference type="NCBI Taxonomy" id="1925763"/>
    <lineage>
        <taxon>Bacteria</taxon>
        <taxon>Pseudomonadati</taxon>
        <taxon>Pseudomonadota</taxon>
        <taxon>Gammaproteobacteria</taxon>
        <taxon>Pseudomonadales</taxon>
        <taxon>Marinobacteraceae</taxon>
        <taxon>Marinobacter</taxon>
    </lineage>
</organism>
<proteinExistence type="predicted"/>
<evidence type="ECO:0000313" key="1">
    <source>
        <dbReference type="EMBL" id="MBU2875071.1"/>
    </source>
</evidence>